<gene>
    <name evidence="4" type="ORF">D3H65_10540</name>
</gene>
<feature type="domain" description="FecR protein" evidence="2">
    <location>
        <begin position="123"/>
        <end position="212"/>
    </location>
</feature>
<dbReference type="GO" id="GO:0016989">
    <property type="term" value="F:sigma factor antagonist activity"/>
    <property type="evidence" value="ECO:0007669"/>
    <property type="project" value="TreeGrafter"/>
</dbReference>
<dbReference type="KEGG" id="pseg:D3H65_10540"/>
<dbReference type="PANTHER" id="PTHR30273">
    <property type="entry name" value="PERIPLASMIC SIGNAL SENSOR AND SIGMA FACTOR ACTIVATOR FECR-RELATED"/>
    <property type="match status" value="1"/>
</dbReference>
<reference evidence="4 5" key="1">
    <citation type="submission" date="2018-09" db="EMBL/GenBank/DDBJ databases">
        <title>Genome sequencing of strain 6GH32-13.</title>
        <authorList>
            <person name="Weon H.-Y."/>
            <person name="Heo J."/>
            <person name="Kwon S.-W."/>
        </authorList>
    </citation>
    <scope>NUCLEOTIDE SEQUENCE [LARGE SCALE GENOMIC DNA]</scope>
    <source>
        <strain evidence="4 5">5GH32-13</strain>
    </source>
</reference>
<dbReference type="Proteomes" id="UP000263900">
    <property type="component" value="Chromosome"/>
</dbReference>
<evidence type="ECO:0000259" key="3">
    <source>
        <dbReference type="Pfam" id="PF16344"/>
    </source>
</evidence>
<dbReference type="Gene3D" id="3.55.50.30">
    <property type="match status" value="1"/>
</dbReference>
<keyword evidence="1" id="KW-1133">Transmembrane helix</keyword>
<sequence>MQPSRQSIELFMQRFKAGDCTPEEINLFRKWMAEVEWNDTADELTPAMLESVKARMHQQLMQELKAAPVVPMKRGALVRKYVAAAAIIITVGAGSLLWFLKGRQGTATEQSAAALSVIENDRNVVRKVTMPDGTIVWLNRNSRLEFNHQQYNQKQRYVKLSGEGFFEVAKDASRPFVVETGNIHTRVLGTAFNVEAYQQESEIRISLVHGKIALEDKAKSITAVLAPAQTMRYSRETKDWQLLPMAVNNINAWTTGALVFNEVPLEEAVERIGSRYHLAIDYNKELLRNKRITAIFTVNDWQPALRNVLFVHDLKFSVIQQKVFITE</sequence>
<feature type="domain" description="Protein FecR C-terminal" evidence="3">
    <location>
        <begin position="258"/>
        <end position="325"/>
    </location>
</feature>
<keyword evidence="1" id="KW-0812">Transmembrane</keyword>
<dbReference type="InterPro" id="IPR032508">
    <property type="entry name" value="FecR_C"/>
</dbReference>
<dbReference type="Pfam" id="PF04773">
    <property type="entry name" value="FecR"/>
    <property type="match status" value="1"/>
</dbReference>
<feature type="transmembrane region" description="Helical" evidence="1">
    <location>
        <begin position="81"/>
        <end position="100"/>
    </location>
</feature>
<dbReference type="InterPro" id="IPR006860">
    <property type="entry name" value="FecR"/>
</dbReference>
<organism evidence="4 5">
    <name type="scientific">Paraflavitalea soli</name>
    <dbReference type="NCBI Taxonomy" id="2315862"/>
    <lineage>
        <taxon>Bacteria</taxon>
        <taxon>Pseudomonadati</taxon>
        <taxon>Bacteroidota</taxon>
        <taxon>Chitinophagia</taxon>
        <taxon>Chitinophagales</taxon>
        <taxon>Chitinophagaceae</taxon>
        <taxon>Paraflavitalea</taxon>
    </lineage>
</organism>
<keyword evidence="5" id="KW-1185">Reference proteome</keyword>
<evidence type="ECO:0000313" key="5">
    <source>
        <dbReference type="Proteomes" id="UP000263900"/>
    </source>
</evidence>
<dbReference type="Pfam" id="PF16344">
    <property type="entry name" value="FecR_C"/>
    <property type="match status" value="1"/>
</dbReference>
<dbReference type="EMBL" id="CP032157">
    <property type="protein sequence ID" value="AXY74388.1"/>
    <property type="molecule type" value="Genomic_DNA"/>
</dbReference>
<evidence type="ECO:0000259" key="2">
    <source>
        <dbReference type="Pfam" id="PF04773"/>
    </source>
</evidence>
<evidence type="ECO:0000313" key="4">
    <source>
        <dbReference type="EMBL" id="AXY74388.1"/>
    </source>
</evidence>
<dbReference type="InterPro" id="IPR012373">
    <property type="entry name" value="Ferrdict_sens_TM"/>
</dbReference>
<name>A0A3B7MJN0_9BACT</name>
<dbReference type="PIRSF" id="PIRSF018266">
    <property type="entry name" value="FecR"/>
    <property type="match status" value="1"/>
</dbReference>
<dbReference type="OrthoDB" id="738872at2"/>
<proteinExistence type="predicted"/>
<dbReference type="AlphaFoldDB" id="A0A3B7MJN0"/>
<dbReference type="RefSeq" id="WP_119050275.1">
    <property type="nucleotide sequence ID" value="NZ_CP032157.1"/>
</dbReference>
<protein>
    <submittedName>
        <fullName evidence="4">DUF4974 domain-containing protein</fullName>
    </submittedName>
</protein>
<keyword evidence="1" id="KW-0472">Membrane</keyword>
<dbReference type="PANTHER" id="PTHR30273:SF2">
    <property type="entry name" value="PROTEIN FECR"/>
    <property type="match status" value="1"/>
</dbReference>
<accession>A0A3B7MJN0</accession>
<dbReference type="Gene3D" id="2.60.120.1440">
    <property type="match status" value="1"/>
</dbReference>
<evidence type="ECO:0000256" key="1">
    <source>
        <dbReference type="SAM" id="Phobius"/>
    </source>
</evidence>